<keyword evidence="1" id="KW-0732">Signal</keyword>
<dbReference type="EMBL" id="QFFJ01000002">
    <property type="protein sequence ID" value="RBL89775.1"/>
    <property type="molecule type" value="Genomic_DNA"/>
</dbReference>
<dbReference type="AlphaFoldDB" id="A0A365XW15"/>
<accession>A0A365XW15</accession>
<evidence type="ECO:0000256" key="1">
    <source>
        <dbReference type="SAM" id="SignalP"/>
    </source>
</evidence>
<evidence type="ECO:0000313" key="3">
    <source>
        <dbReference type="Proteomes" id="UP000253410"/>
    </source>
</evidence>
<name>A0A365XW15_9BACT</name>
<keyword evidence="3" id="KW-1185">Reference proteome</keyword>
<dbReference type="RefSeq" id="WP_113618522.1">
    <property type="nucleotide sequence ID" value="NZ_QFFJ01000002.1"/>
</dbReference>
<dbReference type="PROSITE" id="PS51257">
    <property type="entry name" value="PROKAR_LIPOPROTEIN"/>
    <property type="match status" value="1"/>
</dbReference>
<protein>
    <recommendedName>
        <fullName evidence="4">Lipocalin-like domain-containing protein</fullName>
    </recommendedName>
</protein>
<dbReference type="OrthoDB" id="659889at2"/>
<feature type="signal peptide" evidence="1">
    <location>
        <begin position="1"/>
        <end position="21"/>
    </location>
</feature>
<comment type="caution">
    <text evidence="2">The sequence shown here is derived from an EMBL/GenBank/DDBJ whole genome shotgun (WGS) entry which is preliminary data.</text>
</comment>
<reference evidence="2 3" key="1">
    <citation type="submission" date="2018-05" db="EMBL/GenBank/DDBJ databases">
        <title>Chitinophaga sp. K3CV102501T nov., isolated from isolated from a monsoon evergreen broad-leaved forest soil.</title>
        <authorList>
            <person name="Lv Y."/>
        </authorList>
    </citation>
    <scope>NUCLEOTIDE SEQUENCE [LARGE SCALE GENOMIC DNA]</scope>
    <source>
        <strain evidence="2 3">GDMCC 1.1325</strain>
    </source>
</reference>
<dbReference type="Proteomes" id="UP000253410">
    <property type="component" value="Unassembled WGS sequence"/>
</dbReference>
<gene>
    <name evidence="2" type="ORF">DF182_25120</name>
</gene>
<evidence type="ECO:0000313" key="2">
    <source>
        <dbReference type="EMBL" id="RBL89775.1"/>
    </source>
</evidence>
<sequence length="170" mass="17885">MRNSIPVKALALLAAGQLLMASCKKSQDAAPDKSAKYGLVAGNWQQKDIVFAVPVKLGGQNIPAGTSIIKLAPLLGQAGALFTCTTNNTYQFGADGKFNIKGCTDLILPTAGNAGTWKLDVHDAVFLLTNQKGNNDPHWIENVSDSTLDLSITVTIPGVATAPLVLKLKK</sequence>
<proteinExistence type="predicted"/>
<evidence type="ECO:0008006" key="4">
    <source>
        <dbReference type="Google" id="ProtNLM"/>
    </source>
</evidence>
<feature type="chain" id="PRO_5016561965" description="Lipocalin-like domain-containing protein" evidence="1">
    <location>
        <begin position="22"/>
        <end position="170"/>
    </location>
</feature>
<organism evidence="2 3">
    <name type="scientific">Chitinophaga flava</name>
    <dbReference type="NCBI Taxonomy" id="2259036"/>
    <lineage>
        <taxon>Bacteria</taxon>
        <taxon>Pseudomonadati</taxon>
        <taxon>Bacteroidota</taxon>
        <taxon>Chitinophagia</taxon>
        <taxon>Chitinophagales</taxon>
        <taxon>Chitinophagaceae</taxon>
        <taxon>Chitinophaga</taxon>
    </lineage>
</organism>